<dbReference type="EMBL" id="JAVRRL010000024">
    <property type="protein sequence ID" value="KAK5113418.1"/>
    <property type="molecule type" value="Genomic_DNA"/>
</dbReference>
<dbReference type="Proteomes" id="UP001310890">
    <property type="component" value="Unassembled WGS sequence"/>
</dbReference>
<proteinExistence type="predicted"/>
<accession>A0AAN7TG78</accession>
<reference evidence="2" key="1">
    <citation type="submission" date="2023-08" db="EMBL/GenBank/DDBJ databases">
        <title>Black Yeasts Isolated from many extreme environments.</title>
        <authorList>
            <person name="Coleine C."/>
            <person name="Stajich J.E."/>
            <person name="Selbmann L."/>
        </authorList>
    </citation>
    <scope>NUCLEOTIDE SEQUENCE</scope>
    <source>
        <strain evidence="2">CCFEE 5401</strain>
    </source>
</reference>
<feature type="compositionally biased region" description="Basic and acidic residues" evidence="1">
    <location>
        <begin position="50"/>
        <end position="62"/>
    </location>
</feature>
<evidence type="ECO:0000256" key="1">
    <source>
        <dbReference type="SAM" id="MobiDB-lite"/>
    </source>
</evidence>
<feature type="region of interest" description="Disordered" evidence="1">
    <location>
        <begin position="45"/>
        <end position="94"/>
    </location>
</feature>
<gene>
    <name evidence="2" type="ORF">LTR62_003518</name>
</gene>
<organism evidence="2 3">
    <name type="scientific">Meristemomyces frigidus</name>
    <dbReference type="NCBI Taxonomy" id="1508187"/>
    <lineage>
        <taxon>Eukaryota</taxon>
        <taxon>Fungi</taxon>
        <taxon>Dikarya</taxon>
        <taxon>Ascomycota</taxon>
        <taxon>Pezizomycotina</taxon>
        <taxon>Dothideomycetes</taxon>
        <taxon>Dothideomycetidae</taxon>
        <taxon>Mycosphaerellales</taxon>
        <taxon>Teratosphaeriaceae</taxon>
        <taxon>Meristemomyces</taxon>
    </lineage>
</organism>
<name>A0AAN7TG78_9PEZI</name>
<feature type="compositionally biased region" description="Polar residues" evidence="1">
    <location>
        <begin position="69"/>
        <end position="88"/>
    </location>
</feature>
<protein>
    <submittedName>
        <fullName evidence="2">Uncharacterized protein</fullName>
    </submittedName>
</protein>
<evidence type="ECO:0000313" key="2">
    <source>
        <dbReference type="EMBL" id="KAK5113418.1"/>
    </source>
</evidence>
<comment type="caution">
    <text evidence="2">The sequence shown here is derived from an EMBL/GenBank/DDBJ whole genome shotgun (WGS) entry which is preliminary data.</text>
</comment>
<sequence length="221" mass="25571">MIRIRNKFRQCTSRGNGNRRAIVVDGILIHGRGSDIQPMIVEDYVPSSRSESKYSRSSQDSRKSRRNSAGSYSPLPTTPESATSVTNDSRAHADHLTPDGRLQWVVEYINSLHMDVSQLKHDLAEAHNLYTLYANMNTNIEQKFRYQLLRVTELVDQQKKDQALLKDEVGLRRHWAWSLGWGWKVKLRLVESERDEARAEARYWERAAGRMTAGRNLMKEE</sequence>
<evidence type="ECO:0000313" key="3">
    <source>
        <dbReference type="Proteomes" id="UP001310890"/>
    </source>
</evidence>
<dbReference type="AlphaFoldDB" id="A0AAN7TG78"/>